<name>A0ABR4CYF8_9HELO</name>
<sequence length="382" mass="43285">MASPTKQSLQSPSHRPSHTTKPDLIPNNSPQIPAKFQLFSKLPIEIRQRIYIFSLPGPRLIPLIYTPPVSTPQPQTVIRYLPPLSPPPPPDIKHSKITTPTPLQPPSLLHVNREARALIHTIYHACLSLSGLSHTQNRSEMLYNTAIDILYFPSLPGYNASWNNFTAIHTLTRPSSLRRTKRLAVSEDAFLEEEKKRWSRRQVDSGTGIGIVGKVDGSDSECRTDGVTIKNLKVFWDVVKRKFKGVEEVWILGAGAENGVLMADFDGFDSFQNWPNTRFGESAAKNMGRMSRNRRLSFEGKVEKAVEVLEDETGWTAPRWRISCCKDEEEEMISLNMEKEMRSGQRDGGKNCLHDQQTSPDFKVIFGDDRRLACKDFRCINE</sequence>
<evidence type="ECO:0000259" key="2">
    <source>
        <dbReference type="Pfam" id="PF20150"/>
    </source>
</evidence>
<dbReference type="InterPro" id="IPR045518">
    <property type="entry name" value="2EXR"/>
</dbReference>
<dbReference type="Pfam" id="PF20150">
    <property type="entry name" value="2EXR"/>
    <property type="match status" value="1"/>
</dbReference>
<dbReference type="EMBL" id="JAZHXI010000002">
    <property type="protein sequence ID" value="KAL2074902.1"/>
    <property type="molecule type" value="Genomic_DNA"/>
</dbReference>
<protein>
    <recommendedName>
        <fullName evidence="2">2EXR domain-containing protein</fullName>
    </recommendedName>
</protein>
<feature type="compositionally biased region" description="Polar residues" evidence="1">
    <location>
        <begin position="1"/>
        <end position="14"/>
    </location>
</feature>
<dbReference type="Proteomes" id="UP001595075">
    <property type="component" value="Unassembled WGS sequence"/>
</dbReference>
<accession>A0ABR4CYF8</accession>
<comment type="caution">
    <text evidence="3">The sequence shown here is derived from an EMBL/GenBank/DDBJ whole genome shotgun (WGS) entry which is preliminary data.</text>
</comment>
<feature type="region of interest" description="Disordered" evidence="1">
    <location>
        <begin position="1"/>
        <end position="28"/>
    </location>
</feature>
<dbReference type="PANTHER" id="PTHR35910">
    <property type="entry name" value="2EXR DOMAIN-CONTAINING PROTEIN"/>
    <property type="match status" value="1"/>
</dbReference>
<evidence type="ECO:0000256" key="1">
    <source>
        <dbReference type="SAM" id="MobiDB-lite"/>
    </source>
</evidence>
<dbReference type="PANTHER" id="PTHR35910:SF6">
    <property type="entry name" value="2EXR DOMAIN-CONTAINING PROTEIN"/>
    <property type="match status" value="1"/>
</dbReference>
<feature type="domain" description="2EXR" evidence="2">
    <location>
        <begin position="36"/>
        <end position="150"/>
    </location>
</feature>
<organism evidence="3 4">
    <name type="scientific">Oculimacula yallundae</name>
    <dbReference type="NCBI Taxonomy" id="86028"/>
    <lineage>
        <taxon>Eukaryota</taxon>
        <taxon>Fungi</taxon>
        <taxon>Dikarya</taxon>
        <taxon>Ascomycota</taxon>
        <taxon>Pezizomycotina</taxon>
        <taxon>Leotiomycetes</taxon>
        <taxon>Helotiales</taxon>
        <taxon>Ploettnerulaceae</taxon>
        <taxon>Oculimacula</taxon>
    </lineage>
</organism>
<evidence type="ECO:0000313" key="3">
    <source>
        <dbReference type="EMBL" id="KAL2074902.1"/>
    </source>
</evidence>
<proteinExistence type="predicted"/>
<keyword evidence="4" id="KW-1185">Reference proteome</keyword>
<evidence type="ECO:0000313" key="4">
    <source>
        <dbReference type="Proteomes" id="UP001595075"/>
    </source>
</evidence>
<gene>
    <name evidence="3" type="ORF">VTL71DRAFT_8682</name>
</gene>
<reference evidence="3 4" key="1">
    <citation type="journal article" date="2024" name="Commun. Biol.">
        <title>Comparative genomic analysis of thermophilic fungi reveals convergent evolutionary adaptations and gene losses.</title>
        <authorList>
            <person name="Steindorff A.S."/>
            <person name="Aguilar-Pontes M.V."/>
            <person name="Robinson A.J."/>
            <person name="Andreopoulos B."/>
            <person name="LaButti K."/>
            <person name="Kuo A."/>
            <person name="Mondo S."/>
            <person name="Riley R."/>
            <person name="Otillar R."/>
            <person name="Haridas S."/>
            <person name="Lipzen A."/>
            <person name="Grimwood J."/>
            <person name="Schmutz J."/>
            <person name="Clum A."/>
            <person name="Reid I.D."/>
            <person name="Moisan M.C."/>
            <person name="Butler G."/>
            <person name="Nguyen T.T.M."/>
            <person name="Dewar K."/>
            <person name="Conant G."/>
            <person name="Drula E."/>
            <person name="Henrissat B."/>
            <person name="Hansel C."/>
            <person name="Singer S."/>
            <person name="Hutchinson M.I."/>
            <person name="de Vries R.P."/>
            <person name="Natvig D.O."/>
            <person name="Powell A.J."/>
            <person name="Tsang A."/>
            <person name="Grigoriev I.V."/>
        </authorList>
    </citation>
    <scope>NUCLEOTIDE SEQUENCE [LARGE SCALE GENOMIC DNA]</scope>
    <source>
        <strain evidence="3 4">CBS 494.80</strain>
    </source>
</reference>